<reference evidence="2" key="1">
    <citation type="submission" date="2020-08" db="EMBL/GenBank/DDBJ databases">
        <title>Multicomponent nature underlies the extraordinary mechanical properties of spider dragline silk.</title>
        <authorList>
            <person name="Kono N."/>
            <person name="Nakamura H."/>
            <person name="Mori M."/>
            <person name="Yoshida Y."/>
            <person name="Ohtoshi R."/>
            <person name="Malay A.D."/>
            <person name="Moran D.A.P."/>
            <person name="Tomita M."/>
            <person name="Numata K."/>
            <person name="Arakawa K."/>
        </authorList>
    </citation>
    <scope>NUCLEOTIDE SEQUENCE</scope>
</reference>
<feature type="compositionally biased region" description="Polar residues" evidence="1">
    <location>
        <begin position="20"/>
        <end position="32"/>
    </location>
</feature>
<dbReference type="AlphaFoldDB" id="A0A8X6MPY9"/>
<organism evidence="2 3">
    <name type="scientific">Nephila pilipes</name>
    <name type="common">Giant wood spider</name>
    <name type="synonym">Nephila maculata</name>
    <dbReference type="NCBI Taxonomy" id="299642"/>
    <lineage>
        <taxon>Eukaryota</taxon>
        <taxon>Metazoa</taxon>
        <taxon>Ecdysozoa</taxon>
        <taxon>Arthropoda</taxon>
        <taxon>Chelicerata</taxon>
        <taxon>Arachnida</taxon>
        <taxon>Araneae</taxon>
        <taxon>Araneomorphae</taxon>
        <taxon>Entelegynae</taxon>
        <taxon>Araneoidea</taxon>
        <taxon>Nephilidae</taxon>
        <taxon>Nephila</taxon>
    </lineage>
</organism>
<feature type="region of interest" description="Disordered" evidence="1">
    <location>
        <begin position="1"/>
        <end position="42"/>
    </location>
</feature>
<gene>
    <name evidence="2" type="ORF">NPIL_267501</name>
</gene>
<accession>A0A8X6MPY9</accession>
<evidence type="ECO:0000313" key="3">
    <source>
        <dbReference type="Proteomes" id="UP000887013"/>
    </source>
</evidence>
<name>A0A8X6MPY9_NEPPI</name>
<evidence type="ECO:0000256" key="1">
    <source>
        <dbReference type="SAM" id="MobiDB-lite"/>
    </source>
</evidence>
<keyword evidence="3" id="KW-1185">Reference proteome</keyword>
<feature type="region of interest" description="Disordered" evidence="1">
    <location>
        <begin position="65"/>
        <end position="112"/>
    </location>
</feature>
<dbReference type="OrthoDB" id="10591466at2759"/>
<protein>
    <submittedName>
        <fullName evidence="2">Uncharacterized protein</fullName>
    </submittedName>
</protein>
<dbReference type="Proteomes" id="UP000887013">
    <property type="component" value="Unassembled WGS sequence"/>
</dbReference>
<sequence>MPTCQRDGRRRAVGHLVQRLQGTSTGHSSRQASGPRDQPLQDGALFESRLERVVRLKHCQTSALKRTIRHASRSNGPDHKRKPKRPLQQLTTEQRFPTDKNGNLLRMRSCLH</sequence>
<proteinExistence type="predicted"/>
<comment type="caution">
    <text evidence="2">The sequence shown here is derived from an EMBL/GenBank/DDBJ whole genome shotgun (WGS) entry which is preliminary data.</text>
</comment>
<evidence type="ECO:0000313" key="2">
    <source>
        <dbReference type="EMBL" id="GFS71750.1"/>
    </source>
</evidence>
<dbReference type="EMBL" id="BMAW01049666">
    <property type="protein sequence ID" value="GFS71750.1"/>
    <property type="molecule type" value="Genomic_DNA"/>
</dbReference>